<dbReference type="InterPro" id="IPR004107">
    <property type="entry name" value="Integrase_SAM-like_N"/>
</dbReference>
<accession>A0A933GNE5</accession>
<evidence type="ECO:0000259" key="2">
    <source>
        <dbReference type="Pfam" id="PF13495"/>
    </source>
</evidence>
<dbReference type="EMBL" id="JACQWF010000275">
    <property type="protein sequence ID" value="MBI4595954.1"/>
    <property type="molecule type" value="Genomic_DNA"/>
</dbReference>
<evidence type="ECO:0000313" key="4">
    <source>
        <dbReference type="Proteomes" id="UP000772181"/>
    </source>
</evidence>
<feature type="domain" description="Integrase SAM-like N-terminal" evidence="2">
    <location>
        <begin position="142"/>
        <end position="201"/>
    </location>
</feature>
<dbReference type="Gene3D" id="1.10.150.130">
    <property type="match status" value="2"/>
</dbReference>
<evidence type="ECO:0000256" key="1">
    <source>
        <dbReference type="ARBA" id="ARBA00023125"/>
    </source>
</evidence>
<dbReference type="GO" id="GO:0015074">
    <property type="term" value="P:DNA integration"/>
    <property type="evidence" value="ECO:0007669"/>
    <property type="project" value="InterPro"/>
</dbReference>
<dbReference type="GO" id="GO:0003677">
    <property type="term" value="F:DNA binding"/>
    <property type="evidence" value="ECO:0007669"/>
    <property type="project" value="UniProtKB-KW"/>
</dbReference>
<feature type="domain" description="Integrase SAM-like N-terminal" evidence="2">
    <location>
        <begin position="36"/>
        <end position="93"/>
    </location>
</feature>
<reference evidence="3" key="1">
    <citation type="submission" date="2020-07" db="EMBL/GenBank/DDBJ databases">
        <title>Huge and variable diversity of episymbiotic CPR bacteria and DPANN archaea in groundwater ecosystems.</title>
        <authorList>
            <person name="He C.Y."/>
            <person name="Keren R."/>
            <person name="Whittaker M."/>
            <person name="Farag I.F."/>
            <person name="Doudna J."/>
            <person name="Cate J.H.D."/>
            <person name="Banfield J.F."/>
        </authorList>
    </citation>
    <scope>NUCLEOTIDE SEQUENCE</scope>
    <source>
        <strain evidence="3">NC_groundwater_1482_Ag_S-0.65um_47_24</strain>
    </source>
</reference>
<protein>
    <submittedName>
        <fullName evidence="3">Phage integrase N-terminal SAM-like domain-containing protein</fullName>
    </submittedName>
</protein>
<dbReference type="AlphaFoldDB" id="A0A933GNE5"/>
<name>A0A933GNE5_UNCTE</name>
<sequence length="225" mass="25657">MCEESQKPTEAAQKFWDAFKACVEENRVRPDRSPFYVKWAQAYVDFLPGKRLRDRSKEDIDAFLADLGKRSGIQDWQIRQAEHALRILYEDFLPKYAPAGPAKRPAEIPKKTRVASKAPKAGTFRDRVVAGEVERLFSPVIDTLKTEIRSRNYSIRTETTYLDCVRHFIAFHGYVDPRGIDGGAAVKEYLDYLAVDREVAALVTTMIYTHVLNRPGLSVKSPADF</sequence>
<gene>
    <name evidence="3" type="ORF">HY730_06195</name>
</gene>
<proteinExistence type="predicted"/>
<organism evidence="3 4">
    <name type="scientific">Tectimicrobiota bacterium</name>
    <dbReference type="NCBI Taxonomy" id="2528274"/>
    <lineage>
        <taxon>Bacteria</taxon>
        <taxon>Pseudomonadati</taxon>
        <taxon>Nitrospinota/Tectimicrobiota group</taxon>
        <taxon>Candidatus Tectimicrobiota</taxon>
    </lineage>
</organism>
<dbReference type="InterPro" id="IPR010998">
    <property type="entry name" value="Integrase_recombinase_N"/>
</dbReference>
<evidence type="ECO:0000313" key="3">
    <source>
        <dbReference type="EMBL" id="MBI4595954.1"/>
    </source>
</evidence>
<keyword evidence="1" id="KW-0238">DNA-binding</keyword>
<comment type="caution">
    <text evidence="3">The sequence shown here is derived from an EMBL/GenBank/DDBJ whole genome shotgun (WGS) entry which is preliminary data.</text>
</comment>
<dbReference type="Proteomes" id="UP000772181">
    <property type="component" value="Unassembled WGS sequence"/>
</dbReference>
<dbReference type="Pfam" id="PF13495">
    <property type="entry name" value="Phage_int_SAM_4"/>
    <property type="match status" value="2"/>
</dbReference>